<evidence type="ECO:0000259" key="7">
    <source>
        <dbReference type="Pfam" id="PF25917"/>
    </source>
</evidence>
<keyword evidence="4" id="KW-1133">Transmembrane helix</keyword>
<comment type="subcellular location">
    <subcellularLocation>
        <location evidence="1">Membrane</location>
        <topology evidence="1">Single-pass membrane protein</topology>
    </subcellularLocation>
</comment>
<feature type="domain" description="Multidrug resistance protein MdtA-like barrel-sandwich hybrid" evidence="7">
    <location>
        <begin position="45"/>
        <end position="230"/>
    </location>
</feature>
<evidence type="ECO:0000256" key="6">
    <source>
        <dbReference type="SAM" id="Coils"/>
    </source>
</evidence>
<accession>A0A4R6XE64</accession>
<dbReference type="SUPFAM" id="SSF111369">
    <property type="entry name" value="HlyD-like secretion proteins"/>
    <property type="match status" value="2"/>
</dbReference>
<dbReference type="PANTHER" id="PTHR30386">
    <property type="entry name" value="MEMBRANE FUSION SUBUNIT OF EMRAB-TOLC MULTIDRUG EFFLUX PUMP"/>
    <property type="match status" value="1"/>
</dbReference>
<dbReference type="Proteomes" id="UP000295729">
    <property type="component" value="Unassembled WGS sequence"/>
</dbReference>
<evidence type="ECO:0000256" key="3">
    <source>
        <dbReference type="ARBA" id="ARBA00022692"/>
    </source>
</evidence>
<comment type="similarity">
    <text evidence="2">Belongs to the membrane fusion protein (MFP) (TC 8.A.1) family.</text>
</comment>
<proteinExistence type="inferred from homology"/>
<dbReference type="InterPro" id="IPR050739">
    <property type="entry name" value="MFP"/>
</dbReference>
<keyword evidence="9" id="KW-1185">Reference proteome</keyword>
<keyword evidence="6" id="KW-0175">Coiled coil</keyword>
<keyword evidence="5" id="KW-0472">Membrane</keyword>
<evidence type="ECO:0000313" key="8">
    <source>
        <dbReference type="EMBL" id="TDR15904.1"/>
    </source>
</evidence>
<evidence type="ECO:0000256" key="2">
    <source>
        <dbReference type="ARBA" id="ARBA00009477"/>
    </source>
</evidence>
<evidence type="ECO:0000313" key="9">
    <source>
        <dbReference type="Proteomes" id="UP000295729"/>
    </source>
</evidence>
<dbReference type="Pfam" id="PF25917">
    <property type="entry name" value="BSH_RND"/>
    <property type="match status" value="1"/>
</dbReference>
<dbReference type="Gene3D" id="2.40.30.170">
    <property type="match status" value="1"/>
</dbReference>
<dbReference type="InterPro" id="IPR058625">
    <property type="entry name" value="MdtA-like_BSH"/>
</dbReference>
<dbReference type="GO" id="GO:0016020">
    <property type="term" value="C:membrane"/>
    <property type="evidence" value="ECO:0007669"/>
    <property type="project" value="UniProtKB-SubCell"/>
</dbReference>
<sequence length="354" mass="38712">MTPDIHFNRWMKRSIVLFLVIFAYLVIADTTIPMTSYSTVQRPVLTIAPQVSGKVTEVAVHNNQEVKRGDVLFRLEDTDYKIALKQAELSLQQAYQTNATLKANIAEAEAEWAVANVALQESERELKRLKSLQTQHLVSEQQVDQATAQVASNKANLHAIDARKNAIAIALGDDESNNIAVNNARSAVADAQLNLSRTTILAPQDGVISNMQLVPGMVTQSGQSLLSLVISGQDRITADFREKSIASVTPGTPALIVYDAFPGKLFEGVLTSRDSGISQGQNTANGILATPDDSDRWVRDAQRIRVYVNQTGQIPSSLVSGSKATVMVESSDSSLLRLIGHVQMRIVSWLHYVY</sequence>
<feature type="coiled-coil region" evidence="6">
    <location>
        <begin position="84"/>
        <end position="149"/>
    </location>
</feature>
<evidence type="ECO:0000256" key="1">
    <source>
        <dbReference type="ARBA" id="ARBA00004167"/>
    </source>
</evidence>
<comment type="caution">
    <text evidence="8">The sequence shown here is derived from an EMBL/GenBank/DDBJ whole genome shotgun (WGS) entry which is preliminary data.</text>
</comment>
<reference evidence="8 9" key="1">
    <citation type="submission" date="2019-03" db="EMBL/GenBank/DDBJ databases">
        <title>Genomic Encyclopedia of Type Strains, Phase IV (KMG-IV): sequencing the most valuable type-strain genomes for metagenomic binning, comparative biology and taxonomic classification.</title>
        <authorList>
            <person name="Goeker M."/>
        </authorList>
    </citation>
    <scope>NUCLEOTIDE SEQUENCE [LARGE SCALE GENOMIC DNA]</scope>
    <source>
        <strain evidence="8 9">DSM 5604</strain>
    </source>
</reference>
<dbReference type="RefSeq" id="WP_133560705.1">
    <property type="nucleotide sequence ID" value="NZ_SNZA01000001.1"/>
</dbReference>
<dbReference type="Gene3D" id="2.40.50.100">
    <property type="match status" value="1"/>
</dbReference>
<evidence type="ECO:0000256" key="4">
    <source>
        <dbReference type="ARBA" id="ARBA00022989"/>
    </source>
</evidence>
<organism evidence="8 9">
    <name type="scientific">Marinomonas communis</name>
    <dbReference type="NCBI Taxonomy" id="28254"/>
    <lineage>
        <taxon>Bacteria</taxon>
        <taxon>Pseudomonadati</taxon>
        <taxon>Pseudomonadota</taxon>
        <taxon>Gammaproteobacteria</taxon>
        <taxon>Oceanospirillales</taxon>
        <taxon>Oceanospirillaceae</taxon>
        <taxon>Marinomonas</taxon>
    </lineage>
</organism>
<dbReference type="EMBL" id="SNZA01000001">
    <property type="protein sequence ID" value="TDR15904.1"/>
    <property type="molecule type" value="Genomic_DNA"/>
</dbReference>
<keyword evidence="3" id="KW-0812">Transmembrane</keyword>
<dbReference type="AlphaFoldDB" id="A0A4R6XE64"/>
<name>A0A4R6XE64_9GAMM</name>
<dbReference type="OrthoDB" id="8958519at2"/>
<dbReference type="PANTHER" id="PTHR30386:SF26">
    <property type="entry name" value="TRANSPORT PROTEIN COMB"/>
    <property type="match status" value="1"/>
</dbReference>
<evidence type="ECO:0000256" key="5">
    <source>
        <dbReference type="ARBA" id="ARBA00023136"/>
    </source>
</evidence>
<protein>
    <submittedName>
        <fullName evidence="8">Multidrug resistance efflux pump</fullName>
    </submittedName>
</protein>
<gene>
    <name evidence="8" type="ORF">C8D85_1283</name>
</gene>